<organism evidence="2 3">
    <name type="scientific">Hyaloperonospora arabidopsidis (strain Emoy2)</name>
    <name type="common">Downy mildew agent</name>
    <name type="synonym">Peronospora arabidopsidis</name>
    <dbReference type="NCBI Taxonomy" id="559515"/>
    <lineage>
        <taxon>Eukaryota</taxon>
        <taxon>Sar</taxon>
        <taxon>Stramenopiles</taxon>
        <taxon>Oomycota</taxon>
        <taxon>Peronosporomycetes</taxon>
        <taxon>Peronosporales</taxon>
        <taxon>Peronosporaceae</taxon>
        <taxon>Hyaloperonospora</taxon>
    </lineage>
</organism>
<reference evidence="3" key="1">
    <citation type="journal article" date="2010" name="Science">
        <title>Signatures of adaptation to obligate biotrophy in the Hyaloperonospora arabidopsidis genome.</title>
        <authorList>
            <person name="Baxter L."/>
            <person name="Tripathy S."/>
            <person name="Ishaque N."/>
            <person name="Boot N."/>
            <person name="Cabral A."/>
            <person name="Kemen E."/>
            <person name="Thines M."/>
            <person name="Ah-Fong A."/>
            <person name="Anderson R."/>
            <person name="Badejoko W."/>
            <person name="Bittner-Eddy P."/>
            <person name="Boore J.L."/>
            <person name="Chibucos M.C."/>
            <person name="Coates M."/>
            <person name="Dehal P."/>
            <person name="Delehaunty K."/>
            <person name="Dong S."/>
            <person name="Downton P."/>
            <person name="Dumas B."/>
            <person name="Fabro G."/>
            <person name="Fronick C."/>
            <person name="Fuerstenberg S.I."/>
            <person name="Fulton L."/>
            <person name="Gaulin E."/>
            <person name="Govers F."/>
            <person name="Hughes L."/>
            <person name="Humphray S."/>
            <person name="Jiang R.H."/>
            <person name="Judelson H."/>
            <person name="Kamoun S."/>
            <person name="Kyung K."/>
            <person name="Meijer H."/>
            <person name="Minx P."/>
            <person name="Morris P."/>
            <person name="Nelson J."/>
            <person name="Phuntumart V."/>
            <person name="Qutob D."/>
            <person name="Rehmany A."/>
            <person name="Rougon-Cardoso A."/>
            <person name="Ryden P."/>
            <person name="Torto-Alalibo T."/>
            <person name="Studholme D."/>
            <person name="Wang Y."/>
            <person name="Win J."/>
            <person name="Wood J."/>
            <person name="Clifton S.W."/>
            <person name="Rogers J."/>
            <person name="Van den Ackerveken G."/>
            <person name="Jones J.D."/>
            <person name="McDowell J.M."/>
            <person name="Beynon J."/>
            <person name="Tyler B.M."/>
        </authorList>
    </citation>
    <scope>NUCLEOTIDE SEQUENCE [LARGE SCALE GENOMIC DNA]</scope>
    <source>
        <strain evidence="3">Emoy2</strain>
    </source>
</reference>
<proteinExistence type="predicted"/>
<reference evidence="2" key="2">
    <citation type="submission" date="2015-06" db="UniProtKB">
        <authorList>
            <consortium name="EnsemblProtists"/>
        </authorList>
    </citation>
    <scope>IDENTIFICATION</scope>
    <source>
        <strain evidence="2">Emoy2</strain>
    </source>
</reference>
<dbReference type="HOGENOM" id="CLU_3054433_0_0_1"/>
<protein>
    <submittedName>
        <fullName evidence="2">Uncharacterized protein</fullName>
    </submittedName>
</protein>
<evidence type="ECO:0000313" key="2">
    <source>
        <dbReference type="EnsemblProtists" id="HpaP811996"/>
    </source>
</evidence>
<name>M4BZH3_HYAAE</name>
<dbReference type="EnsemblProtists" id="HpaT811996">
    <property type="protein sequence ID" value="HpaP811996"/>
    <property type="gene ID" value="HpaG811996"/>
</dbReference>
<dbReference type="Proteomes" id="UP000011713">
    <property type="component" value="Unassembled WGS sequence"/>
</dbReference>
<sequence length="54" mass="6156">MARGPWAQQTMHDCSASQYDSTGVQTSRSFGRFVTVPLLSFQHMPDVWTPLRLE</sequence>
<feature type="region of interest" description="Disordered" evidence="1">
    <location>
        <begin position="1"/>
        <end position="22"/>
    </location>
</feature>
<keyword evidence="3" id="KW-1185">Reference proteome</keyword>
<evidence type="ECO:0000313" key="3">
    <source>
        <dbReference type="Proteomes" id="UP000011713"/>
    </source>
</evidence>
<dbReference type="InParanoid" id="M4BZH3"/>
<dbReference type="AlphaFoldDB" id="M4BZH3"/>
<dbReference type="VEuPathDB" id="FungiDB:HpaG811996"/>
<feature type="compositionally biased region" description="Polar residues" evidence="1">
    <location>
        <begin position="7"/>
        <end position="22"/>
    </location>
</feature>
<evidence type="ECO:0000256" key="1">
    <source>
        <dbReference type="SAM" id="MobiDB-lite"/>
    </source>
</evidence>
<dbReference type="EMBL" id="JH598061">
    <property type="status" value="NOT_ANNOTATED_CDS"/>
    <property type="molecule type" value="Genomic_DNA"/>
</dbReference>
<accession>M4BZH3</accession>